<proteinExistence type="predicted"/>
<dbReference type="InterPro" id="IPR018511">
    <property type="entry name" value="Hemolysin-typ_Ca-bd_CS"/>
</dbReference>
<dbReference type="GO" id="GO:0005576">
    <property type="term" value="C:extracellular region"/>
    <property type="evidence" value="ECO:0007669"/>
    <property type="project" value="UniProtKB-SubCell"/>
</dbReference>
<feature type="compositionally biased region" description="Gly residues" evidence="4">
    <location>
        <begin position="980"/>
        <end position="991"/>
    </location>
</feature>
<dbReference type="InterPro" id="IPR044016">
    <property type="entry name" value="Big_13"/>
</dbReference>
<sequence>MRGNFWLDDGVSGKREKRDTRKSAFSWTIIALESRFMYDAAGVATAADPAHTEPTTDSTHAEPSDRGAADQALIDAAALVPPPAAGPQVIREADPAQAGGRKEVVFINANVPDLLAVINGVRPGTEIVLLDPSRDGIGQVAAWAQRRTGYDAINIVGHGAVGAVDIGSTRLDAAGAAAQAERLALWGRALTAEGDLLLYGCRVTAQGQGVELLQALSSATGADVAASSDRTGGRVVGGDWELESSVGAVAASGALDTGRLVSYAHTLGANTAPTVTGLDTDQTPWAGDGSAARLDAGFDLTVSDAENGGNWTGASVTVKRSGTAVTTDVFDFDTGTVASAAALFTVNGNELQAGGSTFATVSTTGGVLTISFTGSGTTPDTALVQDVMRRITFRTDSPAGNMPVEVTLNDGTDSTTVTVTVTSDVIQVNSTADTADDNDRNAVTLREALAIATPAGGTPTIRFGSALAGQTITLASGLTLSASQSWDASAADGLTIAGNELTLNSGVTLTVTTGTGTAATLSAPLSGAGGLTKDGAGTLTLSGANTHTGMTTLAAGELVLSGGSAIADSAAVSVSGGTLTLAANETIGTLGSTGGTLTLAGHTLTANGAVLNAGGMGRGAGDTGTLASNYASGATITGTSGDDSILGSTSADTIDGGAGNDTIDGGSGNDSILGGDGDDSLVGGALNSTVAGGNTDYIDGGAGNDTLIGGGGPDTLIGGDGDDTFDYTGNGKSDLASSTELYDSIVGGAGTNTLLIGGSAALTVGGGVSFGRASGIQQIAAIASSSAQSLTLNADAYTAGIRTIDLSGDTITSGNNAVDMSAAGGSVTIIGGAGSDSITGSAYADSLSGGGGNDTFIYATTSDLFSNNILVDSIDGGAGSDAIRLGSSGFTIAAADSFATRIIGVESITTNSTASPISITVGNDFHSAGFRAINLSGDVNTAGQNLIDASAVTAGNMTLIGGDGADTILGGTGNDTINGGGGNDSISGGAGNDSINGGTGADTIHGGDGNDTIDGSSDHDSILGGAGNDSLVGGTGNDTLEGGAGNDSLSGGSNDDSLDGGDGDDTLGGGAGNDTFTGGAGQDVFKDTALNLTGGVITDLAGGDTIHVANGALSSTPTAANIRITGTGAGATLEIDTDATDFSSIDSSVTVPNTTVSSFTATKVSSDAVFIAQGSPSIANLSGDSVALTPGTPVRIDQSGDATANDGGAGWSGGTLTVQRSATGSTANGAWTADRFGFAGSVITATGTAASGTLSEGGTDFATYSLSGGVLTVTFTANATAARVYALLNALTYDNETPAGTVTLTVTLTNTNGTATATTTVTSDVVTVTATGDGASIDVTDGVDLREALAIAAALGGTPTIRFGSALAGQTITLGSGLTLSASQSWDTGAADGLVIAGSGLTLNSGVTLTVTTGTGTAATLSAPLSGAGGLTKDGAGTLTLSGTNTHSGTTTLNAGELVLTGGSAIADTAAVSVSGGTMRLAADETIGTLNGTGGTLTLAGHTLTASGAVLNAGGMDRGANDTGTLASSYAGGATITGTSGADSISGGSGADRIDGGAGNDTIRGGAGDDTLIGGDGDDTFDYTGNRQNDFIANNAFIDSIDGGAGTDSLLFGGTNGLTLNASVSFARVGLVERIDAIATSGALSITLNANAYTAGIRTVDLSGDTNATGTNTISVSELAGGMTLIGSAGNDSITGTAYADTIRGGAGNDVFLYMTYASLFSNNALIDSIDGGDGTDSLRIGSVGTAFTITATDSFATRVSNVETLAAAPNSAAVSVTVGDGFYNAGFRTIDFSGDTNTSGENLIDASAVTAGDLTLTGSAGNDTIRGGAGNDTISGGGRNDTLYGNGGDDLIDGGAGTDTLDGGAGNDTLTSGTGDDTLTGGAGNDVFKDSVSNLTGSIITDIAEGDAIQLASVSGLTAANIRITGAGPTLEIDTDGTDFSTVEVSVAVPNATANSFTVSSANNGADTLFNLRVAPVIANLSGDSVALTPGTPVRIDQSGDATANDGGAGWSGGTLTVQRSATGSTANGAWTADRFGFAGSVITATGTAASGTLSEGGTDFATYSLSGGVLTVTFTANATAARVYALLNALTYDNETPAGTVTLTVTLTNTNGTATATTTVTSDVVTVTATGDGASIDVTDGVDLREALAIAAALGGTPTIRFGSALAGQTITLGSGLTLSASQSWDTGAADGLVIAGSGLTLNSGVTLTVTTGTGTAATLSAPLSGAGGLTKDGAGTLTLSGTNTHSGTTTLNAGELVLTGGSAIADTAAVSVSGGTMRLAADETIGTLNGTGGTLTLAGHTLTASGAVLNAGGMDRGANDTGTLASSYAGGATITGTSGADSISGGSGADRIDGGAGNDTIRGGAGDDTLIGGDGDDTFDYTGNRQNDFIANNAFIDSIDGGAGTDSLLFGGTNGLTLNASVSFARVGLVERIDAIATSGALSITLNANAYTAGIRTVDLSGDTNATGTNTISVSELAGGMTLIGSAGNDSITGTAYADTIRGGAGNDVFLYMTYASLFSNNALIDSIDGGDGTDSLRIGSVGTAFTITATDSFATRVSNVETLAAAPNSAAVSVTVGDGFYNAGFRTIDFSGDTNTSGENLIDASAVTAGDLTLTGSAGNDTIRGGAGNDTISGGGRNDTLYGNGGDDLIDGGAGTDTLDGGAGNDTLTSGTGDDTLTGGAGNDVFKDSVSNLTGSIITDIAEGDAIQLASVSGLTAANIRITGAGPTLEIDTDGTDFSTVEVSVAVPNATANSFTVSSANNGADTLFNLRVAPVIANLSGDSVALTPGTPVRIDQSGDATANDGGAGWSGGTLTVQRSATGSTASGAWTADRFGFAGSVITATGTAASGTLSEGGTDFATYSLSGGVLTVTFTANATAARVGALLNALTYENDTPAGTVTLTVTLSNANGASTSATTTVTSDVVTVTATGDGASIDVTNGVDLREALTIAAALGGTPTIRFGSALAGQTITLGSGLTLSASQSWDTGAADGLVIAGSGLTLNSGVTLTVTTGTGTAATLSAPLDGAGGLTKDGAGTLTLSGANTHTGTTTLNAGELVLTGGSAIADTAAVSVSGGTLRLAADETIGTLNGTGGTLTLAGHTLTASGAVLNAGGMDRGANDTGTLASSYASGATITGTSGNDSIIGGSGDDSIDGGAGNDTIRGGAGADTLIGGNGDDTFDYTNGASADFAANSALIDSIDGGTGTNTLLVGGTGGFTVGNAVSFARASQIQRIAAIASSSSLSISLNANAYTTGIRSIDLSGDTDAGGANSVSAQQMGGGVTIIGGSGNESLTGSAYDDTILGGSGNSVITGSGGADSLSGGDGDDVFVYANSTVLFSANVLVDSIDGGAGNDAIRLGNSGFTIGSSDSFATRISNVERIIASGTTVNPISITVGNDFYNAGFRAIDLSADTSSQGQNLIDASRVTAGGLTLIGSTGPDSILGGSGNDTINGGSGADTILGGAGNDSIDGGTGNDSIDGGDGDDTIDGGAGVDTIDGGVGNDRFQGTNTTLTGDRITDFGTGDALYLIGRSGLTAANIRVTGTGNAAVVEIDINATTFATVEVTIATPGLVTSGFIAAAANGNADTQFTLNSAPLIRNLNGDSVALTAGSALLDQGTAATVEDAENDSAGWAGGTLTVKRSATGATANGAWTADRFGFTGSAITATGTTSGTLSEGGTDFATYSISGGTLTITFTAGATSARIGALLSAITYRNDTPAGTVSLTVTLTDGNGGSATATTTVTSDVVTVTATGDSATIDVTDGVDLREALAIAAALGGTPTIRFDAGLAGQTITLASGLTLSASQSWDASAADGLVIAGSGLTLDSGVTLTVTNGTGTAATLAATLTGAGTLDKQGAGTLTLSGSNSYGATNVSAGTLAVASDGNLGAGGVTLAAGSTLQVTGATTIDNAVALTGAATLQTDAAVTLSGALSGSAILTKSGTGTLTLSNTANGTGMSGGLTVTAGALSVDTDSALSGGTVTLDGGTLRISAATTVDNAIALGSGGGIVEAQSGSIALTGALSGSGALTLSGGGTLTLSGSNSHSGGTTLTGTGTVVVGSDAAFGTGAVTVSGGGIAITASRSLSNAIALTLTSTALSVAAGATLTLSGTLSGSGALEKTDAGTLILSGTAGFAGATTVTAGTLLVSGALSDTSGVTVASGATLGGTGSIAGAVGIASGGAIAPGTGAGTAGTLTLSGGLTIASGGTLRADINGNTAGSGYDRIAVTGAVDVSGATLSITQGYTPAQGDRFILVANDGSDAVTGLFSSVAEGALLTVGGTVYRVSYAGDTGNDLVLTVVPTVTAAAITVTGATGTGGVYRIGDTVTVSWDSTATGDGNAALTSVTVDFSQFGGGSAVVATNAEGIWTASYTIVSGGLEATGRTVGITANGPDGTATTTSASSTSAAVDPLAPTVTGVTATTADGAYKAGDTITIQVTFSQAVTVTGTPALTLETGATDRTASYSGGSGTATLTFTYTVQAGDTSADLDAVSAVALALNAGGIQDAAGNAAVLTLPAPGAGGSLGANKAIVIDTTAPTLGTASLTAATDSGASASDGITNATDPAFSVTVAEAGLTLELLRGNSVVATITSTAGTNTLTHSGAAEGSGLSYRVRVTDAAGNQTTSEAATVTIDRSAPTVSAPAGQTIAEDGTTGALTVTVGDGVTAAGTVQFTATSSDTVLIPSSGIQITGSGADRTVTVTPAADRFGSAHITLTMTDEAGNTATETFTVTVTPVAETPVVSGATGTSEDTLSAVIAIARASADGAEISHFRISGITGGTLYRNPDRSGAITDGDLITAAEATAVYFLPSQNANTADGSLFGFQVQGARDASGNGLSPTAAAVTLTVSAVNDAPVLGGATSGQTITDKETAQPFASYTIDDPDNGQSLTISIAYDPATGRFENAEGFTAAGGQLSFTGTSAAAQTALRGLTFIPSENRNAPGTVEAVAFTLTATDSAGAVAMAGAGLSVRSVNDAPTIVGTLSVPSGEVSRDFTATLPTLASDRDADQTLVYSVSGLPAGLSFTPAPGRGGTISGIPAAGTAGSHVLTLTVSDGAGGIAETTTRLTIEAPPAPPPTPARGAAVAVASNTTTVLSDAPNSALPPPGGSAASDNAPGNSARVITTAAISGSGSEGGAGSGRVITSNSIGSMSSIETGRVITISNIGGPMSASPSVSSVTGNVATGTSGIGGSAMNLSSSGVSIGDTLGSVSGNAATSTPEAPGASRRIDLPSGKRLPDELQDQQPGRRIPATAEPPDNEPAAPPSGSGGEAAPSGDRAEFDPAPIGQPSFSRQVARAHGAADAGMANLLVALSRHTPPNQAA</sequence>
<feature type="region of interest" description="Disordered" evidence="4">
    <location>
        <begin position="1856"/>
        <end position="1884"/>
    </location>
</feature>
<dbReference type="PANTHER" id="PTHR38340:SF1">
    <property type="entry name" value="S-LAYER PROTEIN"/>
    <property type="match status" value="1"/>
</dbReference>
<evidence type="ECO:0000313" key="8">
    <source>
        <dbReference type="Proteomes" id="UP000077405"/>
    </source>
</evidence>
<feature type="region of interest" description="Disordered" evidence="4">
    <location>
        <begin position="47"/>
        <end position="67"/>
    </location>
</feature>
<evidence type="ECO:0000256" key="4">
    <source>
        <dbReference type="SAM" id="MobiDB-lite"/>
    </source>
</evidence>
<dbReference type="Pfam" id="PF19077">
    <property type="entry name" value="Big_13"/>
    <property type="match status" value="1"/>
</dbReference>
<dbReference type="SUPFAM" id="SSF49313">
    <property type="entry name" value="Cadherin-like"/>
    <property type="match status" value="1"/>
</dbReference>
<dbReference type="RefSeq" id="WP_108546922.1">
    <property type="nucleotide sequence ID" value="NZ_CP028902.1"/>
</dbReference>
<evidence type="ECO:0000259" key="6">
    <source>
        <dbReference type="Pfam" id="PF19077"/>
    </source>
</evidence>
<evidence type="ECO:0000313" key="7">
    <source>
        <dbReference type="EMBL" id="AWB06612.1"/>
    </source>
</evidence>
<dbReference type="Proteomes" id="UP000077405">
    <property type="component" value="Plasmid pYZ1"/>
</dbReference>
<protein>
    <recommendedName>
        <fullName evidence="9">DUF4347 domain-containing protein</fullName>
    </recommendedName>
</protein>
<keyword evidence="7" id="KW-0614">Plasmid</keyword>
<feature type="domain" description="DUF4347" evidence="5">
    <location>
        <begin position="104"/>
        <end position="267"/>
    </location>
</feature>
<dbReference type="InterPro" id="IPR013425">
    <property type="entry name" value="Autotrns_rpt"/>
</dbReference>
<evidence type="ECO:0000259" key="5">
    <source>
        <dbReference type="Pfam" id="PF14252"/>
    </source>
</evidence>
<dbReference type="NCBIfam" id="TIGR02601">
    <property type="entry name" value="autotrns_rpt"/>
    <property type="match status" value="6"/>
</dbReference>
<dbReference type="InterPro" id="IPR011049">
    <property type="entry name" value="Serralysin-like_metalloprot_C"/>
</dbReference>
<feature type="region of interest" description="Disordered" evidence="4">
    <location>
        <begin position="5210"/>
        <end position="5300"/>
    </location>
</feature>
<evidence type="ECO:0000256" key="3">
    <source>
        <dbReference type="ARBA" id="ARBA00022729"/>
    </source>
</evidence>
<accession>A0A2R4VQA5</accession>
<dbReference type="Pfam" id="PF12951">
    <property type="entry name" value="PATR"/>
    <property type="match status" value="8"/>
</dbReference>
<dbReference type="GO" id="GO:0016020">
    <property type="term" value="C:membrane"/>
    <property type="evidence" value="ECO:0007669"/>
    <property type="project" value="InterPro"/>
</dbReference>
<dbReference type="InterPro" id="IPR011050">
    <property type="entry name" value="Pectin_lyase_fold/virulence"/>
</dbReference>
<reference evidence="7 8" key="1">
    <citation type="submission" date="2018-04" db="EMBL/GenBank/DDBJ databases">
        <title>Complete genome sequence of the nitrogen-fixing bacterium Azospirillum humicireducens type strain SgZ-5.</title>
        <authorList>
            <person name="Yu Z."/>
        </authorList>
    </citation>
    <scope>NUCLEOTIDE SEQUENCE [LARGE SCALE GENOMIC DNA]</scope>
    <source>
        <strain evidence="7 8">SgZ-5</strain>
        <plasmid evidence="7 8">pYZ1</plasmid>
    </source>
</reference>
<evidence type="ECO:0000256" key="1">
    <source>
        <dbReference type="ARBA" id="ARBA00004613"/>
    </source>
</evidence>
<feature type="compositionally biased region" description="Polar residues" evidence="4">
    <location>
        <begin position="5210"/>
        <end position="5219"/>
    </location>
</feature>
<geneLocation type="plasmid" evidence="7 8">
    <name>pYZ1</name>
</geneLocation>
<feature type="compositionally biased region" description="Acidic residues" evidence="4">
    <location>
        <begin position="1056"/>
        <end position="1065"/>
    </location>
</feature>
<dbReference type="Gene3D" id="2.150.10.10">
    <property type="entry name" value="Serralysin-like metalloprotease, C-terminal"/>
    <property type="match status" value="10"/>
</dbReference>
<dbReference type="InterPro" id="IPR050557">
    <property type="entry name" value="RTX_toxin/Mannuronan_C5-epim"/>
</dbReference>
<keyword evidence="2" id="KW-0964">Secreted</keyword>
<dbReference type="SUPFAM" id="SSF51126">
    <property type="entry name" value="Pectin lyase-like"/>
    <property type="match status" value="2"/>
</dbReference>
<feature type="region of interest" description="Disordered" evidence="4">
    <location>
        <begin position="5095"/>
        <end position="5117"/>
    </location>
</feature>
<dbReference type="GO" id="GO:0005509">
    <property type="term" value="F:calcium ion binding"/>
    <property type="evidence" value="ECO:0007669"/>
    <property type="project" value="InterPro"/>
</dbReference>
<feature type="compositionally biased region" description="Low complexity" evidence="4">
    <location>
        <begin position="1046"/>
        <end position="1055"/>
    </location>
</feature>
<dbReference type="Pfam" id="PF17963">
    <property type="entry name" value="Big_9"/>
    <property type="match status" value="1"/>
</dbReference>
<name>A0A2R4VQA5_9PROT</name>
<keyword evidence="8" id="KW-1185">Reference proteome</keyword>
<feature type="compositionally biased region" description="Low complexity" evidence="4">
    <location>
        <begin position="1859"/>
        <end position="1881"/>
    </location>
</feature>
<keyword evidence="3" id="KW-0732">Signal</keyword>
<feature type="domain" description="Bacterial Ig-like" evidence="6">
    <location>
        <begin position="4543"/>
        <end position="4635"/>
    </location>
</feature>
<dbReference type="OrthoDB" id="9816366at2"/>
<dbReference type="EMBL" id="CP028902">
    <property type="protein sequence ID" value="AWB06612.1"/>
    <property type="molecule type" value="Genomic_DNA"/>
</dbReference>
<comment type="subcellular location">
    <subcellularLocation>
        <location evidence="1">Secreted</location>
    </subcellularLocation>
</comment>
<dbReference type="Pfam" id="PF00353">
    <property type="entry name" value="HemolysinCabind"/>
    <property type="match status" value="17"/>
</dbReference>
<dbReference type="Pfam" id="PF14252">
    <property type="entry name" value="DUF4347"/>
    <property type="match status" value="1"/>
</dbReference>
<dbReference type="InterPro" id="IPR025592">
    <property type="entry name" value="DUF4347"/>
</dbReference>
<evidence type="ECO:0000256" key="2">
    <source>
        <dbReference type="ARBA" id="ARBA00022525"/>
    </source>
</evidence>
<dbReference type="InterPro" id="IPR001343">
    <property type="entry name" value="Hemolysn_Ca-bd"/>
</dbReference>
<feature type="compositionally biased region" description="Low complexity" evidence="4">
    <location>
        <begin position="2660"/>
        <end position="2682"/>
    </location>
</feature>
<gene>
    <name evidence="7" type="ORF">A6A40_16175</name>
</gene>
<dbReference type="PANTHER" id="PTHR38340">
    <property type="entry name" value="S-LAYER PROTEIN"/>
    <property type="match status" value="1"/>
</dbReference>
<dbReference type="Gene3D" id="2.60.40.10">
    <property type="entry name" value="Immunoglobulins"/>
    <property type="match status" value="1"/>
</dbReference>
<dbReference type="InterPro" id="IPR013783">
    <property type="entry name" value="Ig-like_fold"/>
</dbReference>
<dbReference type="InterPro" id="IPR015919">
    <property type="entry name" value="Cadherin-like_sf"/>
</dbReference>
<organism evidence="7 8">
    <name type="scientific">Azospirillum humicireducens</name>
    <dbReference type="NCBI Taxonomy" id="1226968"/>
    <lineage>
        <taxon>Bacteria</taxon>
        <taxon>Pseudomonadati</taxon>
        <taxon>Pseudomonadota</taxon>
        <taxon>Alphaproteobacteria</taxon>
        <taxon>Rhodospirillales</taxon>
        <taxon>Azospirillaceae</taxon>
        <taxon>Azospirillum</taxon>
    </lineage>
</organism>
<dbReference type="PROSITE" id="PS00330">
    <property type="entry name" value="HEMOLYSIN_CALCIUM"/>
    <property type="match status" value="26"/>
</dbReference>
<feature type="region of interest" description="Disordered" evidence="4">
    <location>
        <begin position="651"/>
        <end position="671"/>
    </location>
</feature>
<feature type="region of interest" description="Disordered" evidence="4">
    <location>
        <begin position="1547"/>
        <end position="1571"/>
    </location>
</feature>
<dbReference type="PRINTS" id="PR00313">
    <property type="entry name" value="CABNDNGRPT"/>
</dbReference>
<feature type="region of interest" description="Disordered" evidence="4">
    <location>
        <begin position="980"/>
        <end position="1075"/>
    </location>
</feature>
<dbReference type="KEGG" id="ahu:A6A40_16175"/>
<dbReference type="SUPFAM" id="SSF51120">
    <property type="entry name" value="beta-Roll"/>
    <property type="match status" value="10"/>
</dbReference>
<feature type="region of interest" description="Disordered" evidence="4">
    <location>
        <begin position="2657"/>
        <end position="2685"/>
    </location>
</feature>
<evidence type="ECO:0008006" key="9">
    <source>
        <dbReference type="Google" id="ProtNLM"/>
    </source>
</evidence>